<evidence type="ECO:0000313" key="4">
    <source>
        <dbReference type="EMBL" id="TCT00854.1"/>
    </source>
</evidence>
<sequence length="343" mass="39065">MTAPDRARLRHDWIHARLGDAIESVEPASADASFRSYWRVHLADGGTRIVMDAPPDKEDVAPWLDIAGRLRRAGVHAPQVHAADTSAGFLLLEDLGTRTYLPALDDHSVDALYGAALDTLLQMQARADTGGLPDYDEARLVAEMELLPEWFLRRHLGVVPECEEWDTIESAFRMLVDSARSQPRTFVHRDYHSRNLLVLDQGGPGVIDFQDAVLGPVTYDLVSLLRDCYIAWPIDRVDAWVEGYRRRLVEAGLSDADARRFRRWFDLMGLQRHIKVLGIFCRLWYRDGKASYLGDLPLVWRYTDEVMALYPEFEGLRTLLQRWIGGRDLRIPRGRDDTSTATP</sequence>
<comment type="caution">
    <text evidence="4">The sequence shown here is derived from an EMBL/GenBank/DDBJ whole genome shotgun (WGS) entry which is preliminary data.</text>
</comment>
<feature type="domain" description="Aminoglycoside phosphotransferase" evidence="3">
    <location>
        <begin position="25"/>
        <end position="249"/>
    </location>
</feature>
<organism evidence="4 5">
    <name type="scientific">Pseudofulvimonas gallinarii</name>
    <dbReference type="NCBI Taxonomy" id="634155"/>
    <lineage>
        <taxon>Bacteria</taxon>
        <taxon>Pseudomonadati</taxon>
        <taxon>Pseudomonadota</taxon>
        <taxon>Gammaproteobacteria</taxon>
        <taxon>Lysobacterales</taxon>
        <taxon>Rhodanobacteraceae</taxon>
        <taxon>Pseudofulvimonas</taxon>
    </lineage>
</organism>
<evidence type="ECO:0000259" key="3">
    <source>
        <dbReference type="Pfam" id="PF01636"/>
    </source>
</evidence>
<keyword evidence="1" id="KW-0547">Nucleotide-binding</keyword>
<keyword evidence="5" id="KW-1185">Reference proteome</keyword>
<evidence type="ECO:0000256" key="2">
    <source>
        <dbReference type="ARBA" id="ARBA00022840"/>
    </source>
</evidence>
<reference evidence="4 5" key="1">
    <citation type="submission" date="2019-03" db="EMBL/GenBank/DDBJ databases">
        <title>Genomic Encyclopedia of Type Strains, Phase IV (KMG-IV): sequencing the most valuable type-strain genomes for metagenomic binning, comparative biology and taxonomic classification.</title>
        <authorList>
            <person name="Goeker M."/>
        </authorList>
    </citation>
    <scope>NUCLEOTIDE SEQUENCE [LARGE SCALE GENOMIC DNA]</scope>
    <source>
        <strain evidence="4 5">DSM 21944</strain>
    </source>
</reference>
<dbReference type="AlphaFoldDB" id="A0A4R3LKX1"/>
<dbReference type="Proteomes" id="UP000294599">
    <property type="component" value="Unassembled WGS sequence"/>
</dbReference>
<evidence type="ECO:0000256" key="1">
    <source>
        <dbReference type="ARBA" id="ARBA00022741"/>
    </source>
</evidence>
<dbReference type="RefSeq" id="WP_123522137.1">
    <property type="nucleotide sequence ID" value="NZ_JBHLWF010000013.1"/>
</dbReference>
<accession>A0A4R3LKX1</accession>
<dbReference type="Pfam" id="PF01636">
    <property type="entry name" value="APH"/>
    <property type="match status" value="1"/>
</dbReference>
<proteinExistence type="predicted"/>
<name>A0A4R3LKX1_9GAMM</name>
<dbReference type="OrthoDB" id="9809275at2"/>
<protein>
    <recommendedName>
        <fullName evidence="3">Aminoglycoside phosphotransferase domain-containing protein</fullName>
    </recommendedName>
</protein>
<evidence type="ECO:0000313" key="5">
    <source>
        <dbReference type="Proteomes" id="UP000294599"/>
    </source>
</evidence>
<gene>
    <name evidence="4" type="ORF">EDC25_102223</name>
</gene>
<dbReference type="PANTHER" id="PTHR33540">
    <property type="entry name" value="TRNA THREONYLCARBAMOYLADENOSINE BIOSYNTHESIS PROTEIN TSAE"/>
    <property type="match status" value="1"/>
</dbReference>
<dbReference type="Gene3D" id="3.90.1200.10">
    <property type="match status" value="1"/>
</dbReference>
<keyword evidence="2" id="KW-0067">ATP-binding</keyword>
<dbReference type="InterPro" id="IPR002575">
    <property type="entry name" value="Aminoglycoside_PTrfase"/>
</dbReference>
<dbReference type="GO" id="GO:0005524">
    <property type="term" value="F:ATP binding"/>
    <property type="evidence" value="ECO:0007669"/>
    <property type="project" value="UniProtKB-KW"/>
</dbReference>
<dbReference type="PANTHER" id="PTHR33540:SF1">
    <property type="entry name" value="N-ACETYLMURAMATE_N-ACETYLGLUCOSAMINE KINASE"/>
    <property type="match status" value="1"/>
</dbReference>
<dbReference type="SUPFAM" id="SSF56112">
    <property type="entry name" value="Protein kinase-like (PK-like)"/>
    <property type="match status" value="1"/>
</dbReference>
<dbReference type="InterPro" id="IPR011009">
    <property type="entry name" value="Kinase-like_dom_sf"/>
</dbReference>
<dbReference type="EMBL" id="SMAF01000002">
    <property type="protein sequence ID" value="TCT00854.1"/>
    <property type="molecule type" value="Genomic_DNA"/>
</dbReference>
<dbReference type="Gene3D" id="3.30.200.20">
    <property type="entry name" value="Phosphorylase Kinase, domain 1"/>
    <property type="match status" value="1"/>
</dbReference>